<proteinExistence type="predicted"/>
<keyword evidence="1" id="KW-0808">Transferase</keyword>
<evidence type="ECO:0000259" key="4">
    <source>
        <dbReference type="PROSITE" id="PS50109"/>
    </source>
</evidence>
<feature type="domain" description="Response regulatory" evidence="5">
    <location>
        <begin position="1348"/>
        <end position="1465"/>
    </location>
</feature>
<keyword evidence="1" id="KW-0418">Kinase</keyword>
<dbReference type="CDD" id="cd00130">
    <property type="entry name" value="PAS"/>
    <property type="match status" value="2"/>
</dbReference>
<dbReference type="Pfam" id="PF00989">
    <property type="entry name" value="PAS"/>
    <property type="match status" value="2"/>
</dbReference>
<dbReference type="PROSITE" id="PS50112">
    <property type="entry name" value="PAS"/>
    <property type="match status" value="1"/>
</dbReference>
<evidence type="ECO:0000256" key="2">
    <source>
        <dbReference type="PROSITE-ProRule" id="PRU00169"/>
    </source>
</evidence>
<feature type="compositionally biased region" description="Basic residues" evidence="3">
    <location>
        <begin position="506"/>
        <end position="515"/>
    </location>
</feature>
<dbReference type="EMBL" id="FNIE01000002">
    <property type="protein sequence ID" value="SDN00337.1"/>
    <property type="molecule type" value="Genomic_DNA"/>
</dbReference>
<feature type="compositionally biased region" description="Low complexity" evidence="3">
    <location>
        <begin position="986"/>
        <end position="1001"/>
    </location>
</feature>
<feature type="compositionally biased region" description="Low complexity" evidence="3">
    <location>
        <begin position="881"/>
        <end position="903"/>
    </location>
</feature>
<dbReference type="InterPro" id="IPR000014">
    <property type="entry name" value="PAS"/>
</dbReference>
<dbReference type="SMART" id="SM00091">
    <property type="entry name" value="PAS"/>
    <property type="match status" value="2"/>
</dbReference>
<keyword evidence="8" id="KW-1185">Reference proteome</keyword>
<feature type="compositionally biased region" description="Low complexity" evidence="3">
    <location>
        <begin position="538"/>
        <end position="576"/>
    </location>
</feature>
<dbReference type="InterPro" id="IPR011006">
    <property type="entry name" value="CheY-like_superfamily"/>
</dbReference>
<evidence type="ECO:0000313" key="7">
    <source>
        <dbReference type="EMBL" id="SDN00337.1"/>
    </source>
</evidence>
<feature type="region of interest" description="Disordered" evidence="3">
    <location>
        <begin position="66"/>
        <end position="88"/>
    </location>
</feature>
<feature type="compositionally biased region" description="Gly residues" evidence="3">
    <location>
        <begin position="521"/>
        <end position="537"/>
    </location>
</feature>
<dbReference type="PANTHER" id="PTHR44757:SF2">
    <property type="entry name" value="BIOFILM ARCHITECTURE MAINTENANCE PROTEIN MBAA"/>
    <property type="match status" value="1"/>
</dbReference>
<feature type="compositionally biased region" description="Low complexity" evidence="3">
    <location>
        <begin position="961"/>
        <end position="978"/>
    </location>
</feature>
<dbReference type="InterPro" id="IPR052155">
    <property type="entry name" value="Biofilm_reg_signaling"/>
</dbReference>
<dbReference type="SUPFAM" id="SSF55874">
    <property type="entry name" value="ATPase domain of HSP90 chaperone/DNA topoisomerase II/histidine kinase"/>
    <property type="match status" value="1"/>
</dbReference>
<feature type="compositionally biased region" description="Gly residues" evidence="3">
    <location>
        <begin position="806"/>
        <end position="827"/>
    </location>
</feature>
<dbReference type="PANTHER" id="PTHR44757">
    <property type="entry name" value="DIGUANYLATE CYCLASE DGCP"/>
    <property type="match status" value="1"/>
</dbReference>
<dbReference type="SUPFAM" id="SSF52172">
    <property type="entry name" value="CheY-like"/>
    <property type="match status" value="1"/>
</dbReference>
<feature type="domain" description="Histidine kinase" evidence="4">
    <location>
        <begin position="284"/>
        <end position="484"/>
    </location>
</feature>
<dbReference type="CDD" id="cd00156">
    <property type="entry name" value="REC"/>
    <property type="match status" value="1"/>
</dbReference>
<feature type="compositionally biased region" description="Low complexity" evidence="3">
    <location>
        <begin position="741"/>
        <end position="757"/>
    </location>
</feature>
<keyword evidence="2" id="KW-0597">Phosphoprotein</keyword>
<dbReference type="Proteomes" id="UP000199341">
    <property type="component" value="Unassembled WGS sequence"/>
</dbReference>
<dbReference type="Gene3D" id="3.30.450.20">
    <property type="entry name" value="PAS domain"/>
    <property type="match status" value="2"/>
</dbReference>
<evidence type="ECO:0000259" key="5">
    <source>
        <dbReference type="PROSITE" id="PS50110"/>
    </source>
</evidence>
<feature type="domain" description="PAS" evidence="6">
    <location>
        <begin position="150"/>
        <end position="225"/>
    </location>
</feature>
<dbReference type="SMART" id="SM00448">
    <property type="entry name" value="REC"/>
    <property type="match status" value="1"/>
</dbReference>
<dbReference type="RefSeq" id="WP_093782980.1">
    <property type="nucleotide sequence ID" value="NZ_FNIE01000002.1"/>
</dbReference>
<name>A0A1G9XU52_9ACTN</name>
<reference evidence="7 8" key="1">
    <citation type="submission" date="2016-10" db="EMBL/GenBank/DDBJ databases">
        <authorList>
            <person name="de Groot N.N."/>
        </authorList>
    </citation>
    <scope>NUCLEOTIDE SEQUENCE [LARGE SCALE GENOMIC DNA]</scope>
    <source>
        <strain evidence="7 8">CGMCC 4.2022</strain>
    </source>
</reference>
<dbReference type="STRING" id="310781.SAMN05216259_102280"/>
<dbReference type="GO" id="GO:0000160">
    <property type="term" value="P:phosphorelay signal transduction system"/>
    <property type="evidence" value="ECO:0007669"/>
    <property type="project" value="InterPro"/>
</dbReference>
<dbReference type="SUPFAM" id="SSF55785">
    <property type="entry name" value="PYP-like sensor domain (PAS domain)"/>
    <property type="match status" value="2"/>
</dbReference>
<dbReference type="Gene3D" id="3.30.565.10">
    <property type="entry name" value="Histidine kinase-like ATPase, C-terminal domain"/>
    <property type="match status" value="1"/>
</dbReference>
<dbReference type="InterPro" id="IPR001789">
    <property type="entry name" value="Sig_transdc_resp-reg_receiver"/>
</dbReference>
<feature type="compositionally biased region" description="Pro residues" evidence="3">
    <location>
        <begin position="1003"/>
        <end position="1012"/>
    </location>
</feature>
<feature type="compositionally biased region" description="Low complexity" evidence="3">
    <location>
        <begin position="828"/>
        <end position="840"/>
    </location>
</feature>
<gene>
    <name evidence="7" type="ORF">SAMN05216259_102280</name>
</gene>
<feature type="compositionally biased region" description="Basic and acidic residues" evidence="3">
    <location>
        <begin position="613"/>
        <end position="629"/>
    </location>
</feature>
<dbReference type="OrthoDB" id="7053013at2"/>
<feature type="compositionally biased region" description="Pro residues" evidence="3">
    <location>
        <begin position="657"/>
        <end position="672"/>
    </location>
</feature>
<feature type="compositionally biased region" description="Polar residues" evidence="3">
    <location>
        <begin position="1063"/>
        <end position="1075"/>
    </location>
</feature>
<accession>A0A1G9XU52</accession>
<feature type="compositionally biased region" description="Low complexity" evidence="3">
    <location>
        <begin position="1093"/>
        <end position="1108"/>
    </location>
</feature>
<dbReference type="PROSITE" id="PS50109">
    <property type="entry name" value="HIS_KIN"/>
    <property type="match status" value="1"/>
</dbReference>
<protein>
    <submittedName>
        <fullName evidence="7">PAS domain S-box-containing protein</fullName>
    </submittedName>
</protein>
<dbReference type="InterPro" id="IPR036890">
    <property type="entry name" value="HATPase_C_sf"/>
</dbReference>
<feature type="region of interest" description="Disordered" evidence="3">
    <location>
        <begin position="482"/>
        <end position="1194"/>
    </location>
</feature>
<feature type="compositionally biased region" description="Low complexity" evidence="3">
    <location>
        <begin position="848"/>
        <end position="864"/>
    </location>
</feature>
<feature type="compositionally biased region" description="Low complexity" evidence="3">
    <location>
        <begin position="673"/>
        <end position="693"/>
    </location>
</feature>
<evidence type="ECO:0000259" key="6">
    <source>
        <dbReference type="PROSITE" id="PS50112"/>
    </source>
</evidence>
<evidence type="ECO:0000256" key="1">
    <source>
        <dbReference type="ARBA" id="ARBA00022777"/>
    </source>
</evidence>
<dbReference type="InterPro" id="IPR005467">
    <property type="entry name" value="His_kinase_dom"/>
</dbReference>
<organism evidence="7 8">
    <name type="scientific">Actinacidiphila guanduensis</name>
    <dbReference type="NCBI Taxonomy" id="310781"/>
    <lineage>
        <taxon>Bacteria</taxon>
        <taxon>Bacillati</taxon>
        <taxon>Actinomycetota</taxon>
        <taxon>Actinomycetes</taxon>
        <taxon>Kitasatosporales</taxon>
        <taxon>Streptomycetaceae</taxon>
        <taxon>Actinacidiphila</taxon>
    </lineage>
</organism>
<feature type="modified residue" description="4-aspartylphosphate" evidence="2">
    <location>
        <position position="1397"/>
    </location>
</feature>
<dbReference type="NCBIfam" id="TIGR00229">
    <property type="entry name" value="sensory_box"/>
    <property type="match status" value="2"/>
</dbReference>
<dbReference type="PROSITE" id="PS50110">
    <property type="entry name" value="RESPONSE_REGULATORY"/>
    <property type="match status" value="1"/>
</dbReference>
<dbReference type="GO" id="GO:0006355">
    <property type="term" value="P:regulation of DNA-templated transcription"/>
    <property type="evidence" value="ECO:0007669"/>
    <property type="project" value="InterPro"/>
</dbReference>
<dbReference type="InterPro" id="IPR013767">
    <property type="entry name" value="PAS_fold"/>
</dbReference>
<evidence type="ECO:0000313" key="8">
    <source>
        <dbReference type="Proteomes" id="UP000199341"/>
    </source>
</evidence>
<feature type="compositionally biased region" description="Gly residues" evidence="3">
    <location>
        <begin position="865"/>
        <end position="880"/>
    </location>
</feature>
<dbReference type="GO" id="GO:0016301">
    <property type="term" value="F:kinase activity"/>
    <property type="evidence" value="ECO:0007669"/>
    <property type="project" value="UniProtKB-KW"/>
</dbReference>
<evidence type="ECO:0000256" key="3">
    <source>
        <dbReference type="SAM" id="MobiDB-lite"/>
    </source>
</evidence>
<sequence>MSSRPSRGAARLASILDALPDALLLVNANGTVVNANAIALETFETPGTALVGRGLLDLLPGFDPKRIPGSMRSPQEAAEDTRTKPTRMTARRTDGTEFPVQVTSANLDDSRTPYADYGDGMPHYTGDELLMLVVRDLSGTVDTEAELARQQRQTEMILRAAAEGVVGVDTAGKVVLVNPSAAQILGHRATDLGGKELHPLVHHSRPDGSPLAYEETPLADTLRSGRKHRVRGQVLWRKDGRAVPVDLTTAPVRDGDQLVGAVMTFTDRTQYDALAARNGQLRALLDTSLRGPLAELRGELTGLAADPAGQLWPEANQILHHLAAGYARITTLIDNVLDFQRLDRGDDKLRREAVGIDEVVAAAVEGAVELIGPGRAQFAVHAGEIEAVVDGPRLAQALAHLVADVAGIDAAGNAMAFAGDSTIVVAAAQRGEMVRIDVRGPSAGGDPVHLPLARGIIERHGGVLQTHEVPGQGSAYVLEVPLGAVPDGTPENTEGSGAEGAGAPVHGRRAAHGRARSAESGTGGAGATAPGVPGGGRAAARARQAAAAAEASSGAAAEPAEQVPAEAQEGAQDGAARQPRHPDDTGTVVAPWAIPAAADQSEAPTGRRRALRRPGEDGSRGGQGERAERNGPGLRSVPSGESAGGPQEVAPQLGPQVPQPGPQIPQQVPPNVTPQIPHQGAQQSPPQGPQPTGRRARRGRPAEEEPQEEGELRELPVRRVPHALPSAGEGDGPVPQGAPNPQGARGLPAAPLAPGQGIPSTLPNSRAPQGAPGRPAGPGGPGNLPAQGGPNGQVPQGAPGLPVGPTGLGAPGGQGAHGRAGQGGPAGPNGQLPQGAAGLPVGPGGLGDAPAPGGPNSPAAPGLSVGPGGGAPHGAPGLPGGPTAFGDANSQAPQGAPGVPVGPAGLGSPGRQGDAQNHPGTPDAGAAGEQPQRTGRRARRSLEAAPVPGLPYQVGPGGGPAATAWPQPGAEAPQQHAQPQEDPRGPRANAPALAPAAQDRPTLPAPQQPTWPDPERPALQEAPAPTQWPQAGGPLPRPQNGPHDGPQHGQQNDPRVRPAPNAGPSQDPSHQTQGRAISVRTLGQGVPYGGDAGDQTPTQAAQAQHPQGLPAQVAAGGSGRRRRLAAPQEGPSVSALPLVPSQPPVPGGESLPRQHPQAGPESGQVPVRTPEGRETARLRAVPAEDPNPQPGARAYAIGAPAAGAAEGPEPLDGPNGAVDVTDTMEQPRIGGEEAPLDEPRRLLVWPEPDVSTRQALTDRGYRPVIVRSREEVDAQVAEPPAALFVDPLTGPITRTALQSLRQAAAAAEVPVLVTAGLGQATREAAYGADPAVLLKALAPRDSEQHPPRVLLVEGHDPIAMAFAGTLERRGMQVTHADSEADAMTKAAQIHPNLVVMDLMLIRRRRQGIVDWLRGHSRLNTTPLVVYTSADIDPAELPRLASGETVLFLAERSTSADVQSRIVDLLGKIGA</sequence>
<dbReference type="InterPro" id="IPR035965">
    <property type="entry name" value="PAS-like_dom_sf"/>
</dbReference>
<dbReference type="Gene3D" id="3.40.50.2300">
    <property type="match status" value="1"/>
</dbReference>